<dbReference type="GO" id="GO:0003677">
    <property type="term" value="F:DNA binding"/>
    <property type="evidence" value="ECO:0007669"/>
    <property type="project" value="UniProtKB-KW"/>
</dbReference>
<evidence type="ECO:0000313" key="4">
    <source>
        <dbReference type="Proteomes" id="UP000887116"/>
    </source>
</evidence>
<dbReference type="PROSITE" id="PS51253">
    <property type="entry name" value="HTH_CENPB"/>
    <property type="match status" value="1"/>
</dbReference>
<comment type="caution">
    <text evidence="3">The sequence shown here is derived from an EMBL/GenBank/DDBJ whole genome shotgun (WGS) entry which is preliminary data.</text>
</comment>
<feature type="domain" description="HTH CENPB-type" evidence="2">
    <location>
        <begin position="1"/>
        <end position="17"/>
    </location>
</feature>
<gene>
    <name evidence="3" type="ORF">TNCT_268841</name>
</gene>
<keyword evidence="1" id="KW-0238">DNA-binding</keyword>
<dbReference type="OrthoDB" id="6426109at2759"/>
<evidence type="ECO:0000259" key="2">
    <source>
        <dbReference type="PROSITE" id="PS51253"/>
    </source>
</evidence>
<dbReference type="EMBL" id="BMAO01017535">
    <property type="protein sequence ID" value="GFR16353.1"/>
    <property type="molecule type" value="Genomic_DNA"/>
</dbReference>
<dbReference type="AlphaFoldDB" id="A0A8X6H595"/>
<reference evidence="3" key="1">
    <citation type="submission" date="2020-07" db="EMBL/GenBank/DDBJ databases">
        <title>Multicomponent nature underlies the extraordinary mechanical properties of spider dragline silk.</title>
        <authorList>
            <person name="Kono N."/>
            <person name="Nakamura H."/>
            <person name="Mori M."/>
            <person name="Yoshida Y."/>
            <person name="Ohtoshi R."/>
            <person name="Malay A.D."/>
            <person name="Moran D.A.P."/>
            <person name="Tomita M."/>
            <person name="Numata K."/>
            <person name="Arakawa K."/>
        </authorList>
    </citation>
    <scope>NUCLEOTIDE SEQUENCE</scope>
</reference>
<organism evidence="3 4">
    <name type="scientific">Trichonephila clavata</name>
    <name type="common">Joro spider</name>
    <name type="synonym">Nephila clavata</name>
    <dbReference type="NCBI Taxonomy" id="2740835"/>
    <lineage>
        <taxon>Eukaryota</taxon>
        <taxon>Metazoa</taxon>
        <taxon>Ecdysozoa</taxon>
        <taxon>Arthropoda</taxon>
        <taxon>Chelicerata</taxon>
        <taxon>Arachnida</taxon>
        <taxon>Araneae</taxon>
        <taxon>Araneomorphae</taxon>
        <taxon>Entelegynae</taxon>
        <taxon>Araneoidea</taxon>
        <taxon>Nephilidae</taxon>
        <taxon>Trichonephila</taxon>
    </lineage>
</organism>
<protein>
    <recommendedName>
        <fullName evidence="2">HTH CENPB-type domain-containing protein</fullName>
    </recommendedName>
</protein>
<dbReference type="InterPro" id="IPR006600">
    <property type="entry name" value="HTH_CenpB_DNA-bd_dom"/>
</dbReference>
<evidence type="ECO:0000256" key="1">
    <source>
        <dbReference type="ARBA" id="ARBA00023125"/>
    </source>
</evidence>
<evidence type="ECO:0000313" key="3">
    <source>
        <dbReference type="EMBL" id="GFR16353.1"/>
    </source>
</evidence>
<sequence length="69" mass="7957">MDWFEKFKKRHSLRNLKLKGEQATADTECGTTISTKFAEIIAAKSYTPDQVFNADESGLYWKKCLKKPL</sequence>
<keyword evidence="4" id="KW-1185">Reference proteome</keyword>
<dbReference type="Proteomes" id="UP000887116">
    <property type="component" value="Unassembled WGS sequence"/>
</dbReference>
<proteinExistence type="predicted"/>
<accession>A0A8X6H595</accession>
<name>A0A8X6H595_TRICU</name>